<reference evidence="2" key="1">
    <citation type="submission" date="2016-05" db="EMBL/GenBank/DDBJ databases">
        <title>Comparative genomics of biotechnologically important yeasts.</title>
        <authorList>
            <consortium name="DOE Joint Genome Institute"/>
            <person name="Riley R."/>
            <person name="Haridas S."/>
            <person name="Wolfe K.H."/>
            <person name="Lopes M.R."/>
            <person name="Hittinger C.T."/>
            <person name="Goker M."/>
            <person name="Salamov A."/>
            <person name="Wisecaver J."/>
            <person name="Long T.M."/>
            <person name="Aerts A.L."/>
            <person name="Barry K."/>
            <person name="Choi C."/>
            <person name="Clum A."/>
            <person name="Coughlan A.Y."/>
            <person name="Deshpande S."/>
            <person name="Douglass A.P."/>
            <person name="Hanson S.J."/>
            <person name="Klenk H.-P."/>
            <person name="Labutti K."/>
            <person name="Lapidus A."/>
            <person name="Lindquist E."/>
            <person name="Lipzen A."/>
            <person name="Meier-Kolthoff J.P."/>
            <person name="Ohm R.A."/>
            <person name="Otillar R.P."/>
            <person name="Pangilinan J."/>
            <person name="Peng Y."/>
            <person name="Rokas A."/>
            <person name="Rosa C.A."/>
            <person name="Scheuner C."/>
            <person name="Sibirny A.A."/>
            <person name="Slot J.C."/>
            <person name="Stielow J.B."/>
            <person name="Sun H."/>
            <person name="Kurtzman C.P."/>
            <person name="Blackwell M."/>
            <person name="Grigoriev I.V."/>
            <person name="Jeffries T.W."/>
        </authorList>
    </citation>
    <scope>NUCLEOTIDE SEQUENCE [LARGE SCALE GENOMIC DNA]</scope>
    <source>
        <strain evidence="2">NRRL Y-1933</strain>
    </source>
</reference>
<dbReference type="GeneID" id="30994971"/>
<proteinExistence type="predicted"/>
<protein>
    <submittedName>
        <fullName evidence="1">Uncharacterized protein</fullName>
    </submittedName>
</protein>
<sequence length="127" mass="14232">MIRRVLGRRIAIARQAPRGVYRIEPIRAFGFGKGASDEERVAEVVSKIRDSSELKAQLREFQTLLSEKGFDFSSGKPPSIMQMVKLISHDDVKDKIKGLKDTLEKEGIELTPSDLTAFMSLPNADKK</sequence>
<name>A0A1E4RQT0_9ASCO</name>
<dbReference type="RefSeq" id="XP_020078643.1">
    <property type="nucleotide sequence ID" value="XM_020220421.1"/>
</dbReference>
<dbReference type="EMBL" id="KV454538">
    <property type="protein sequence ID" value="ODV69576.1"/>
    <property type="molecule type" value="Genomic_DNA"/>
</dbReference>
<gene>
    <name evidence="1" type="ORF">HYPBUDRAFT_151284</name>
</gene>
<dbReference type="OrthoDB" id="10008801at2759"/>
<dbReference type="Proteomes" id="UP000095085">
    <property type="component" value="Unassembled WGS sequence"/>
</dbReference>
<keyword evidence="2" id="KW-1185">Reference proteome</keyword>
<evidence type="ECO:0000313" key="2">
    <source>
        <dbReference type="Proteomes" id="UP000095085"/>
    </source>
</evidence>
<dbReference type="AlphaFoldDB" id="A0A1E4RQT0"/>
<accession>A0A1E4RQT0</accession>
<organism evidence="1 2">
    <name type="scientific">Hyphopichia burtonii NRRL Y-1933</name>
    <dbReference type="NCBI Taxonomy" id="984485"/>
    <lineage>
        <taxon>Eukaryota</taxon>
        <taxon>Fungi</taxon>
        <taxon>Dikarya</taxon>
        <taxon>Ascomycota</taxon>
        <taxon>Saccharomycotina</taxon>
        <taxon>Pichiomycetes</taxon>
        <taxon>Debaryomycetaceae</taxon>
        <taxon>Hyphopichia</taxon>
    </lineage>
</organism>
<evidence type="ECO:0000313" key="1">
    <source>
        <dbReference type="EMBL" id="ODV69576.1"/>
    </source>
</evidence>